<evidence type="ECO:0000256" key="5">
    <source>
        <dbReference type="ARBA" id="ARBA00022741"/>
    </source>
</evidence>
<dbReference type="GO" id="GO:0005524">
    <property type="term" value="F:ATP binding"/>
    <property type="evidence" value="ECO:0007669"/>
    <property type="project" value="UniProtKB-KW"/>
</dbReference>
<name>A0A0E0QTL8_ORYRU</name>
<dbReference type="InterPro" id="IPR001245">
    <property type="entry name" value="Ser-Thr/Tyr_kinase_cat_dom"/>
</dbReference>
<dbReference type="eggNOG" id="ENOG502QPX8">
    <property type="taxonomic scope" value="Eukaryota"/>
</dbReference>
<keyword evidence="3" id="KW-0812">Transmembrane</keyword>
<keyword evidence="2" id="KW-1003">Cell membrane</keyword>
<evidence type="ECO:0000256" key="4">
    <source>
        <dbReference type="ARBA" id="ARBA00022729"/>
    </source>
</evidence>
<dbReference type="Gramene" id="ORUFI09G17330.4">
    <property type="protein sequence ID" value="ORUFI09G17330.4"/>
    <property type="gene ID" value="ORUFI09G17330"/>
</dbReference>
<dbReference type="PANTHER" id="PTHR46204">
    <property type="entry name" value="CHITIN ELICITOR RECEPTOR KINASE 1-RELATED"/>
    <property type="match status" value="1"/>
</dbReference>
<dbReference type="PANTHER" id="PTHR46204:SF4">
    <property type="entry name" value="LYSM DOMAIN RECEPTOR-LIKE KINASE 10"/>
    <property type="match status" value="1"/>
</dbReference>
<comment type="subcellular location">
    <subcellularLocation>
        <location evidence="1">Cell membrane</location>
        <topology evidence="1">Single-pass membrane protein</topology>
    </subcellularLocation>
</comment>
<keyword evidence="8" id="KW-0472">Membrane</keyword>
<keyword evidence="12" id="KW-1185">Reference proteome</keyword>
<evidence type="ECO:0000259" key="10">
    <source>
        <dbReference type="PROSITE" id="PS50011"/>
    </source>
</evidence>
<dbReference type="FunFam" id="1.10.510.10:FF:000468">
    <property type="entry name" value="PTI1-like tyrosine-protein kinase 3"/>
    <property type="match status" value="1"/>
</dbReference>
<dbReference type="Gene3D" id="1.10.510.10">
    <property type="entry name" value="Transferase(Phosphotransferase) domain 1"/>
    <property type="match status" value="1"/>
</dbReference>
<dbReference type="GO" id="GO:0019199">
    <property type="term" value="F:transmembrane receptor protein kinase activity"/>
    <property type="evidence" value="ECO:0007669"/>
    <property type="project" value="InterPro"/>
</dbReference>
<dbReference type="GO" id="GO:0045087">
    <property type="term" value="P:innate immune response"/>
    <property type="evidence" value="ECO:0007669"/>
    <property type="project" value="InterPro"/>
</dbReference>
<dbReference type="Gramene" id="ORUFI09G17330.1">
    <property type="protein sequence ID" value="ORUFI09G17330.1"/>
    <property type="gene ID" value="ORUFI09G17330"/>
</dbReference>
<dbReference type="PROSITE" id="PS50011">
    <property type="entry name" value="PROTEIN_KINASE_DOM"/>
    <property type="match status" value="1"/>
</dbReference>
<dbReference type="Proteomes" id="UP000008022">
    <property type="component" value="Unassembled WGS sequence"/>
</dbReference>
<dbReference type="EnsemblPlants" id="ORUFI09G17330.1">
    <property type="protein sequence ID" value="ORUFI09G17330.1"/>
    <property type="gene ID" value="ORUFI09G17330"/>
</dbReference>
<dbReference type="SUPFAM" id="SSF56112">
    <property type="entry name" value="Protein kinase-like (PK-like)"/>
    <property type="match status" value="1"/>
</dbReference>
<evidence type="ECO:0000256" key="1">
    <source>
        <dbReference type="ARBA" id="ARBA00004162"/>
    </source>
</evidence>
<feature type="domain" description="Protein kinase" evidence="10">
    <location>
        <begin position="359"/>
        <end position="675"/>
    </location>
</feature>
<keyword evidence="6" id="KW-0067">ATP-binding</keyword>
<dbReference type="OMA" id="NEDWDVG"/>
<dbReference type="Pfam" id="PF23577">
    <property type="entry name" value="LysM_RLK"/>
    <property type="match status" value="1"/>
</dbReference>
<evidence type="ECO:0000313" key="12">
    <source>
        <dbReference type="Proteomes" id="UP000008022"/>
    </source>
</evidence>
<keyword evidence="9" id="KW-1015">Disulfide bond</keyword>
<evidence type="ECO:0000256" key="6">
    <source>
        <dbReference type="ARBA" id="ARBA00022840"/>
    </source>
</evidence>
<dbReference type="EnsemblPlants" id="ORUFI09G17330.4">
    <property type="protein sequence ID" value="ORUFI09G17330.4"/>
    <property type="gene ID" value="ORUFI09G17330"/>
</dbReference>
<reference evidence="12" key="1">
    <citation type="submission" date="2013-06" db="EMBL/GenBank/DDBJ databases">
        <authorList>
            <person name="Zhao Q."/>
        </authorList>
    </citation>
    <scope>NUCLEOTIDE SEQUENCE</scope>
    <source>
        <strain evidence="12">cv. W1943</strain>
    </source>
</reference>
<dbReference type="STRING" id="4529.A0A0E0QTL8"/>
<keyword evidence="5" id="KW-0547">Nucleotide-binding</keyword>
<dbReference type="AlphaFoldDB" id="A0A0E0QTL8"/>
<dbReference type="InterPro" id="IPR044812">
    <property type="entry name" value="CERK1/LYK3-like"/>
</dbReference>
<evidence type="ECO:0000313" key="11">
    <source>
        <dbReference type="EnsemblPlants" id="ORUFI09G17330.1"/>
    </source>
</evidence>
<evidence type="ECO:0000256" key="3">
    <source>
        <dbReference type="ARBA" id="ARBA00022692"/>
    </source>
</evidence>
<evidence type="ECO:0000256" key="2">
    <source>
        <dbReference type="ARBA" id="ARBA00022475"/>
    </source>
</evidence>
<reference evidence="11" key="2">
    <citation type="submission" date="2015-06" db="UniProtKB">
        <authorList>
            <consortium name="EnsemblPlants"/>
        </authorList>
    </citation>
    <scope>IDENTIFICATION</scope>
</reference>
<proteinExistence type="predicted"/>
<evidence type="ECO:0000256" key="7">
    <source>
        <dbReference type="ARBA" id="ARBA00022989"/>
    </source>
</evidence>
<sequence>MPRPELSPRAVVEDGEVVDRIEGSTREAPPVTDDPICHSENLCCLMFSLPALLIGACAFAAAAVAASGDGCRAGCSLAIAAYYFSEGSNLTFIATIFAIGGGGYQALLPYNPAITNPDYVVTGDRVLVPFPCSCLGLPAAPASTFLAGAIPYPLPLPRGGGGDTYDAVAANFANLTTAAHTYDAVAANYADLTTAAWLEATNAYPPGRIPGGDGRVNVTINCSCGDERVSPRYGLFLTYPLWDGETLESVAAQYGFSSPAEMELIRRYNPGMGGVSGKGIVFIPVKDPNGSYHPLKSGVGIVLLFCELLCIYAKFRKATSRPSPEETSHLDDASQAEGIKVERSIEFSYEEIFNATQGFSMEHKIGQGGFGSVYYAELRGEVGSTFFSSWTTYQSAFTHKSIRRTQHFDKTAIKKMGMQATQEFLAELKVLTHVHHLNLVRLIGYCVENCLFLVYEFIDNGNLSQHLQRTGYAPLSWATRVQIALDSARGLEYLHEHVVPVYVHRDIKSANILLDKDFRAKIADFGLAKLTEVGSMSQSLSTRVAGTFGYMPPEARYGEVSPKVDVYAFGVVLYELLSAKQAIVRSSESVSESKGLVFLFEEALSAPNPTEALDELIDPSLQGDYPVDSALKIASLAKSCTHEEPGMRPTMRSVVVALMALTANTDLRDMDYHPF</sequence>
<evidence type="ECO:0000256" key="8">
    <source>
        <dbReference type="ARBA" id="ARBA00023136"/>
    </source>
</evidence>
<dbReference type="SMART" id="SM00220">
    <property type="entry name" value="S_TKc"/>
    <property type="match status" value="1"/>
</dbReference>
<organism evidence="11 12">
    <name type="scientific">Oryza rufipogon</name>
    <name type="common">Brownbeard rice</name>
    <name type="synonym">Asian wild rice</name>
    <dbReference type="NCBI Taxonomy" id="4529"/>
    <lineage>
        <taxon>Eukaryota</taxon>
        <taxon>Viridiplantae</taxon>
        <taxon>Streptophyta</taxon>
        <taxon>Embryophyta</taxon>
        <taxon>Tracheophyta</taxon>
        <taxon>Spermatophyta</taxon>
        <taxon>Magnoliopsida</taxon>
        <taxon>Liliopsida</taxon>
        <taxon>Poales</taxon>
        <taxon>Poaceae</taxon>
        <taxon>BOP clade</taxon>
        <taxon>Oryzoideae</taxon>
        <taxon>Oryzeae</taxon>
        <taxon>Oryzinae</taxon>
        <taxon>Oryza</taxon>
    </lineage>
</organism>
<keyword evidence="7" id="KW-1133">Transmembrane helix</keyword>
<dbReference type="Pfam" id="PF07714">
    <property type="entry name" value="PK_Tyr_Ser-Thr"/>
    <property type="match status" value="1"/>
</dbReference>
<dbReference type="InterPro" id="IPR057097">
    <property type="entry name" value="LysM_RLK3/10"/>
</dbReference>
<evidence type="ECO:0000256" key="9">
    <source>
        <dbReference type="ARBA" id="ARBA00023157"/>
    </source>
</evidence>
<keyword evidence="4" id="KW-0732">Signal</keyword>
<dbReference type="InterPro" id="IPR011009">
    <property type="entry name" value="Kinase-like_dom_sf"/>
</dbReference>
<dbReference type="PROSITE" id="PS00108">
    <property type="entry name" value="PROTEIN_KINASE_ST"/>
    <property type="match status" value="1"/>
</dbReference>
<dbReference type="GO" id="GO:0005886">
    <property type="term" value="C:plasma membrane"/>
    <property type="evidence" value="ECO:0007669"/>
    <property type="project" value="UniProtKB-SubCell"/>
</dbReference>
<dbReference type="InterPro" id="IPR000719">
    <property type="entry name" value="Prot_kinase_dom"/>
</dbReference>
<dbReference type="InterPro" id="IPR008271">
    <property type="entry name" value="Ser/Thr_kinase_AS"/>
</dbReference>
<dbReference type="Gene3D" id="3.30.200.20">
    <property type="entry name" value="Phosphorylase Kinase, domain 1"/>
    <property type="match status" value="1"/>
</dbReference>
<accession>A0A0E0QTL8</accession>
<protein>
    <recommendedName>
        <fullName evidence="10">Protein kinase domain-containing protein</fullName>
    </recommendedName>
</protein>